<dbReference type="InterPro" id="IPR029016">
    <property type="entry name" value="GAF-like_dom_sf"/>
</dbReference>
<dbReference type="InterPro" id="IPR003018">
    <property type="entry name" value="GAF"/>
</dbReference>
<feature type="domain" description="PAC" evidence="14">
    <location>
        <begin position="564"/>
        <end position="616"/>
    </location>
</feature>
<dbReference type="InterPro" id="IPR005467">
    <property type="entry name" value="His_kinase_dom"/>
</dbReference>
<dbReference type="Gene3D" id="1.10.287.130">
    <property type="match status" value="1"/>
</dbReference>
<dbReference type="PROSITE" id="PS50113">
    <property type="entry name" value="PAC"/>
    <property type="match status" value="1"/>
</dbReference>
<evidence type="ECO:0000256" key="11">
    <source>
        <dbReference type="ARBA" id="ARBA00023136"/>
    </source>
</evidence>
<gene>
    <name evidence="15" type="ORF">G4Y79_00230</name>
</gene>
<accession>A0A7S8E9Q0</accession>
<keyword evidence="7" id="KW-0418">Kinase</keyword>
<dbReference type="Gene3D" id="3.30.450.40">
    <property type="match status" value="2"/>
</dbReference>
<sequence length="837" mass="93704">MTAPNILQSLLDAIDAPVLVLEAGQIVAANDAFLQETGYILDDLLTKKISDLVVPDQRARIDRLSPENIPAAPISMTLLLRNDLACDVTCSVRGLPGSSTNILLTLMPATMTGMVSEAYANPETSNGVLADHPSVVRGITTTLEEQRSLSEMLDGLLRYLARYVVYTSANVCLLEEGRYVLATLHGDMLKVNSVSQFMASDIVTERVVNDKSPLFIQNMDSLDHQGSGMDLNYVSSWVAVPIINHNMVIGIVNLVHRERNRFSTSDMELTAAIVNQVTQTLANAWLYERAKYELQEREKAQDVLLDTLIKTDALYQIARLLMQTENLDSVLNEVLHILDLSLETETVFLLTFETVNGEIKRRYLHGVGNPDRLEREYAGLLAQTIASVDDQEPKEAQYTVQYTSDSQQLPDGRKAIAGAIKQYGVLVAVRPADAPDFSAEDYDLFDASTSQLAISLENANLYAQMRQSNIRLEHLVDKHVRDLRLERQKLRAILDATGEGIFYIEDFRFEYVNPALCRMVGYLATELIGQKLDFIHIPIEDNRPNATGDVFTNLLSGTMNFSDHNDVARLRRKDGSEFYANITFTLVGGPGAERMRMVGVVRDVSRQLALQEQRMRFITNAAHELRTPLTSFALRLHMIRKQPERMHHHLDSLERVSGYMKDLVEDMLALTRYEKGSMELVRGTLDLRDIIRSTVDSVMLFAQERGITLHVDMPDRPVKGQFDAERMGKMVEKLMTNAISFSQRQTEVRLILDVVEMTGLKHARITLEDTGDPMDSHTLETIFEPFSRPGLGDQVDTGMGLALAYAIARLHGGIMVASSLPNQPNRIVTTLPLNPQN</sequence>
<reference evidence="15 16" key="1">
    <citation type="submission" date="2020-02" db="EMBL/GenBank/DDBJ databases">
        <authorList>
            <person name="Zheng R.K."/>
            <person name="Sun C.M."/>
        </authorList>
    </citation>
    <scope>NUCLEOTIDE SEQUENCE [LARGE SCALE GENOMIC DNA]</scope>
    <source>
        <strain evidence="16">rifampicinis</strain>
    </source>
</reference>
<dbReference type="GO" id="GO:0006355">
    <property type="term" value="P:regulation of DNA-templated transcription"/>
    <property type="evidence" value="ECO:0007669"/>
    <property type="project" value="InterPro"/>
</dbReference>
<dbReference type="SMART" id="SM00091">
    <property type="entry name" value="PAS"/>
    <property type="match status" value="2"/>
</dbReference>
<dbReference type="EMBL" id="CP062983">
    <property type="protein sequence ID" value="QPC82838.1"/>
    <property type="molecule type" value="Genomic_DNA"/>
</dbReference>
<dbReference type="InterPro" id="IPR013767">
    <property type="entry name" value="PAS_fold"/>
</dbReference>
<feature type="domain" description="PAS" evidence="13">
    <location>
        <begin position="486"/>
        <end position="536"/>
    </location>
</feature>
<dbReference type="SUPFAM" id="SSF55781">
    <property type="entry name" value="GAF domain-like"/>
    <property type="match status" value="2"/>
</dbReference>
<dbReference type="Pfam" id="PF13426">
    <property type="entry name" value="PAS_9"/>
    <property type="match status" value="1"/>
</dbReference>
<dbReference type="InterPro" id="IPR050351">
    <property type="entry name" value="BphY/WalK/GraS-like"/>
</dbReference>
<keyword evidence="6" id="KW-0547">Nucleotide-binding</keyword>
<dbReference type="EC" id="2.7.13.3" evidence="3"/>
<dbReference type="GO" id="GO:0005524">
    <property type="term" value="F:ATP binding"/>
    <property type="evidence" value="ECO:0007669"/>
    <property type="project" value="UniProtKB-KW"/>
</dbReference>
<evidence type="ECO:0000256" key="3">
    <source>
        <dbReference type="ARBA" id="ARBA00012438"/>
    </source>
</evidence>
<evidence type="ECO:0000256" key="10">
    <source>
        <dbReference type="ARBA" id="ARBA00023012"/>
    </source>
</evidence>
<dbReference type="NCBIfam" id="TIGR00229">
    <property type="entry name" value="sensory_box"/>
    <property type="match status" value="2"/>
</dbReference>
<keyword evidence="5" id="KW-0812">Transmembrane</keyword>
<evidence type="ECO:0000256" key="8">
    <source>
        <dbReference type="ARBA" id="ARBA00022840"/>
    </source>
</evidence>
<dbReference type="Pfam" id="PF13185">
    <property type="entry name" value="GAF_2"/>
    <property type="match status" value="1"/>
</dbReference>
<dbReference type="GO" id="GO:0000155">
    <property type="term" value="F:phosphorelay sensor kinase activity"/>
    <property type="evidence" value="ECO:0007669"/>
    <property type="project" value="InterPro"/>
</dbReference>
<evidence type="ECO:0000313" key="15">
    <source>
        <dbReference type="EMBL" id="QPC82838.1"/>
    </source>
</evidence>
<dbReference type="InterPro" id="IPR003661">
    <property type="entry name" value="HisK_dim/P_dom"/>
</dbReference>
<dbReference type="Pfam" id="PF00512">
    <property type="entry name" value="HisKA"/>
    <property type="match status" value="1"/>
</dbReference>
<dbReference type="Pfam" id="PF02518">
    <property type="entry name" value="HATPase_c"/>
    <property type="match status" value="1"/>
</dbReference>
<dbReference type="Gene3D" id="3.30.565.10">
    <property type="entry name" value="Histidine kinase-like ATPase, C-terminal domain"/>
    <property type="match status" value="1"/>
</dbReference>
<dbReference type="GO" id="GO:0000156">
    <property type="term" value="F:phosphorelay response regulator activity"/>
    <property type="evidence" value="ECO:0007669"/>
    <property type="project" value="TreeGrafter"/>
</dbReference>
<dbReference type="Proteomes" id="UP000594468">
    <property type="component" value="Chromosome"/>
</dbReference>
<dbReference type="RefSeq" id="WP_195170907.1">
    <property type="nucleotide sequence ID" value="NZ_CP062983.1"/>
</dbReference>
<name>A0A7S8E9Q0_9CHLR</name>
<dbReference type="PANTHER" id="PTHR42878:SF7">
    <property type="entry name" value="SENSOR HISTIDINE KINASE GLRK"/>
    <property type="match status" value="1"/>
</dbReference>
<dbReference type="CDD" id="cd00130">
    <property type="entry name" value="PAS"/>
    <property type="match status" value="2"/>
</dbReference>
<protein>
    <recommendedName>
        <fullName evidence="3">histidine kinase</fullName>
        <ecNumber evidence="3">2.7.13.3</ecNumber>
    </recommendedName>
</protein>
<keyword evidence="4" id="KW-0808">Transferase</keyword>
<dbReference type="SUPFAM" id="SSF55874">
    <property type="entry name" value="ATPase domain of HSP90 chaperone/DNA topoisomerase II/histidine kinase"/>
    <property type="match status" value="1"/>
</dbReference>
<dbReference type="SMART" id="SM00387">
    <property type="entry name" value="HATPase_c"/>
    <property type="match status" value="1"/>
</dbReference>
<organism evidence="15 16">
    <name type="scientific">Phototrophicus methaneseepsis</name>
    <dbReference type="NCBI Taxonomy" id="2710758"/>
    <lineage>
        <taxon>Bacteria</taxon>
        <taxon>Bacillati</taxon>
        <taxon>Chloroflexota</taxon>
        <taxon>Candidatus Thermofontia</taxon>
        <taxon>Phototrophicales</taxon>
        <taxon>Phototrophicaceae</taxon>
        <taxon>Phototrophicus</taxon>
    </lineage>
</organism>
<dbReference type="InterPro" id="IPR000700">
    <property type="entry name" value="PAS-assoc_C"/>
</dbReference>
<evidence type="ECO:0000256" key="1">
    <source>
        <dbReference type="ARBA" id="ARBA00000085"/>
    </source>
</evidence>
<evidence type="ECO:0000256" key="6">
    <source>
        <dbReference type="ARBA" id="ARBA00022741"/>
    </source>
</evidence>
<keyword evidence="16" id="KW-1185">Reference proteome</keyword>
<feature type="domain" description="Histidine kinase" evidence="12">
    <location>
        <begin position="620"/>
        <end position="835"/>
    </location>
</feature>
<dbReference type="InterPro" id="IPR036097">
    <property type="entry name" value="HisK_dim/P_sf"/>
</dbReference>
<dbReference type="SMART" id="SM00388">
    <property type="entry name" value="HisKA"/>
    <property type="match status" value="1"/>
</dbReference>
<dbReference type="SUPFAM" id="SSF55785">
    <property type="entry name" value="PYP-like sensor domain (PAS domain)"/>
    <property type="match status" value="2"/>
</dbReference>
<evidence type="ECO:0000256" key="7">
    <source>
        <dbReference type="ARBA" id="ARBA00022777"/>
    </source>
</evidence>
<dbReference type="GO" id="GO:0030295">
    <property type="term" value="F:protein kinase activator activity"/>
    <property type="evidence" value="ECO:0007669"/>
    <property type="project" value="TreeGrafter"/>
</dbReference>
<dbReference type="PANTHER" id="PTHR42878">
    <property type="entry name" value="TWO-COMPONENT HISTIDINE KINASE"/>
    <property type="match status" value="1"/>
</dbReference>
<dbReference type="PROSITE" id="PS50109">
    <property type="entry name" value="HIS_KIN"/>
    <property type="match status" value="1"/>
</dbReference>
<dbReference type="InterPro" id="IPR000014">
    <property type="entry name" value="PAS"/>
</dbReference>
<keyword evidence="11" id="KW-0472">Membrane</keyword>
<evidence type="ECO:0000259" key="14">
    <source>
        <dbReference type="PROSITE" id="PS50113"/>
    </source>
</evidence>
<comment type="subcellular location">
    <subcellularLocation>
        <location evidence="2">Membrane</location>
        <topology evidence="2">Multi-pass membrane protein</topology>
    </subcellularLocation>
</comment>
<dbReference type="GO" id="GO:0016020">
    <property type="term" value="C:membrane"/>
    <property type="evidence" value="ECO:0007669"/>
    <property type="project" value="UniProtKB-SubCell"/>
</dbReference>
<evidence type="ECO:0000256" key="5">
    <source>
        <dbReference type="ARBA" id="ARBA00022692"/>
    </source>
</evidence>
<dbReference type="InterPro" id="IPR036890">
    <property type="entry name" value="HATPase_C_sf"/>
</dbReference>
<evidence type="ECO:0000256" key="4">
    <source>
        <dbReference type="ARBA" id="ARBA00022679"/>
    </source>
</evidence>
<keyword evidence="10" id="KW-0902">Two-component regulatory system</keyword>
<dbReference type="Gene3D" id="3.30.450.20">
    <property type="entry name" value="PAS domain"/>
    <property type="match status" value="2"/>
</dbReference>
<dbReference type="CDD" id="cd00082">
    <property type="entry name" value="HisKA"/>
    <property type="match status" value="1"/>
</dbReference>
<dbReference type="GO" id="GO:0007234">
    <property type="term" value="P:osmosensory signaling via phosphorelay pathway"/>
    <property type="evidence" value="ECO:0007669"/>
    <property type="project" value="TreeGrafter"/>
</dbReference>
<evidence type="ECO:0000256" key="2">
    <source>
        <dbReference type="ARBA" id="ARBA00004141"/>
    </source>
</evidence>
<dbReference type="AlphaFoldDB" id="A0A7S8E9Q0"/>
<evidence type="ECO:0000259" key="12">
    <source>
        <dbReference type="PROSITE" id="PS50109"/>
    </source>
</evidence>
<dbReference type="Pfam" id="PF00989">
    <property type="entry name" value="PAS"/>
    <property type="match status" value="1"/>
</dbReference>
<keyword evidence="8" id="KW-0067">ATP-binding</keyword>
<dbReference type="KEGG" id="pmet:G4Y79_00230"/>
<dbReference type="InterPro" id="IPR003594">
    <property type="entry name" value="HATPase_dom"/>
</dbReference>
<keyword evidence="9" id="KW-1133">Transmembrane helix</keyword>
<dbReference type="SUPFAM" id="SSF47384">
    <property type="entry name" value="Homodimeric domain of signal transducing histidine kinase"/>
    <property type="match status" value="1"/>
</dbReference>
<dbReference type="InterPro" id="IPR035965">
    <property type="entry name" value="PAS-like_dom_sf"/>
</dbReference>
<dbReference type="SMART" id="SM00065">
    <property type="entry name" value="GAF"/>
    <property type="match status" value="2"/>
</dbReference>
<evidence type="ECO:0000256" key="9">
    <source>
        <dbReference type="ARBA" id="ARBA00022989"/>
    </source>
</evidence>
<evidence type="ECO:0000259" key="13">
    <source>
        <dbReference type="PROSITE" id="PS50112"/>
    </source>
</evidence>
<proteinExistence type="predicted"/>
<evidence type="ECO:0000313" key="16">
    <source>
        <dbReference type="Proteomes" id="UP000594468"/>
    </source>
</evidence>
<comment type="catalytic activity">
    <reaction evidence="1">
        <text>ATP + protein L-histidine = ADP + protein N-phospho-L-histidine.</text>
        <dbReference type="EC" id="2.7.13.3"/>
    </reaction>
</comment>
<dbReference type="PROSITE" id="PS50112">
    <property type="entry name" value="PAS"/>
    <property type="match status" value="1"/>
</dbReference>